<dbReference type="STRING" id="1806891.Cs308_0973"/>
<dbReference type="KEGG" id="csaz:Cs308_0973"/>
<keyword evidence="3" id="KW-0456">Lyase</keyword>
<dbReference type="GO" id="GO:0009234">
    <property type="term" value="P:menaquinone biosynthetic process"/>
    <property type="evidence" value="ECO:0007669"/>
    <property type="project" value="UniProtKB-UniPathway"/>
</dbReference>
<evidence type="ECO:0000256" key="1">
    <source>
        <dbReference type="ARBA" id="ARBA00004863"/>
    </source>
</evidence>
<dbReference type="PATRIC" id="fig|1806891.3.peg.966"/>
<name>A0A1A9HYI3_9CHLA</name>
<sequence length="264" mass="29394">MAFMILTAAFSLCPNDIFLFRSFLEHRDHQPYLDKITMADIQTLNALALQRRVSLIKISTALFPLIADHYNLMDVGNTLGYGCGPLVLSLSSQEPLTTLATPGETTTAHVLAKRYYPLATLVPMPYNHIVEAILSKKVCGGVLIHEERFSYNSSLILRADLGELWERETSSPLPLGCLVIAKNIPVATVEALTLALRTSLLNSLKEPKIAGKKALEYAQSKDLMVIHKFIHTYITEETFCLSTTGKKALKTLWRYCAPFIKHTA</sequence>
<keyword evidence="5" id="KW-1185">Reference proteome</keyword>
<dbReference type="UniPathway" id="UPA00079"/>
<dbReference type="GO" id="GO:0016829">
    <property type="term" value="F:lyase activity"/>
    <property type="evidence" value="ECO:0007669"/>
    <property type="project" value="UniProtKB-KW"/>
</dbReference>
<organism evidence="4 5">
    <name type="scientific">Candidatus Chlamydia sanziniae</name>
    <dbReference type="NCBI Taxonomy" id="1806891"/>
    <lineage>
        <taxon>Bacteria</taxon>
        <taxon>Pseudomonadati</taxon>
        <taxon>Chlamydiota</taxon>
        <taxon>Chlamydiia</taxon>
        <taxon>Chlamydiales</taxon>
        <taxon>Chlamydiaceae</taxon>
        <taxon>Chlamydia/Chlamydophila group</taxon>
        <taxon>Chlamydia</taxon>
    </lineage>
</organism>
<comment type="pathway">
    <text evidence="1">Quinol/quinone metabolism; menaquinone biosynthesis.</text>
</comment>
<dbReference type="Pfam" id="PF02621">
    <property type="entry name" value="VitK2_biosynth"/>
    <property type="match status" value="1"/>
</dbReference>
<gene>
    <name evidence="4" type="ORF">Cs308_0973</name>
</gene>
<dbReference type="InterPro" id="IPR030869">
    <property type="entry name" value="MqnD"/>
</dbReference>
<evidence type="ECO:0000313" key="4">
    <source>
        <dbReference type="EMBL" id="ANH79143.1"/>
    </source>
</evidence>
<evidence type="ECO:0000256" key="2">
    <source>
        <dbReference type="ARBA" id="ARBA00022428"/>
    </source>
</evidence>
<dbReference type="SUPFAM" id="SSF53850">
    <property type="entry name" value="Periplasmic binding protein-like II"/>
    <property type="match status" value="1"/>
</dbReference>
<accession>A0A1A9HYI3</accession>
<evidence type="ECO:0000313" key="5">
    <source>
        <dbReference type="Proteomes" id="UP000078162"/>
    </source>
</evidence>
<proteinExistence type="predicted"/>
<dbReference type="Gene3D" id="3.40.190.10">
    <property type="entry name" value="Periplasmic binding protein-like II"/>
    <property type="match status" value="2"/>
</dbReference>
<dbReference type="PANTHER" id="PTHR37167">
    <property type="entry name" value="1,4-DIHYDROXY-6-NAPHTOATE SYNTHASE"/>
    <property type="match status" value="1"/>
</dbReference>
<evidence type="ECO:0000256" key="3">
    <source>
        <dbReference type="ARBA" id="ARBA00023239"/>
    </source>
</evidence>
<reference evidence="5" key="1">
    <citation type="submission" date="2016-03" db="EMBL/GenBank/DDBJ databases">
        <title>Culture-independent genomics supports pathogen discovery for uncultivable bacteria within the genus Chlamydia.</title>
        <authorList>
            <person name="Taylor-Brown A."/>
            <person name="Bachmann N.L."/>
            <person name="Borel N."/>
            <person name="Polkinghorne A."/>
        </authorList>
    </citation>
    <scope>NUCLEOTIDE SEQUENCE [LARGE SCALE GENOMIC DNA]</scope>
    <source>
        <strain evidence="5">2742-308</strain>
    </source>
</reference>
<dbReference type="AlphaFoldDB" id="A0A1A9HYI3"/>
<dbReference type="Proteomes" id="UP000078162">
    <property type="component" value="Chromosome"/>
</dbReference>
<protein>
    <submittedName>
        <fullName evidence="4">Menaquinone pathway protein</fullName>
    </submittedName>
</protein>
<dbReference type="InterPro" id="IPR003773">
    <property type="entry name" value="Menaquinone_biosynth"/>
</dbReference>
<dbReference type="PANTHER" id="PTHR37167:SF1">
    <property type="entry name" value="1,4-DIHYDROXY-6-NAPHTOATE SYNTHASE"/>
    <property type="match status" value="1"/>
</dbReference>
<keyword evidence="2" id="KW-0474">Menaquinone biosynthesis</keyword>
<dbReference type="EMBL" id="CP014639">
    <property type="protein sequence ID" value="ANH79143.1"/>
    <property type="molecule type" value="Genomic_DNA"/>
</dbReference>